<dbReference type="InterPro" id="IPR006119">
    <property type="entry name" value="Resolv_N"/>
</dbReference>
<dbReference type="SUPFAM" id="SSF53041">
    <property type="entry name" value="Resolvase-like"/>
    <property type="match status" value="1"/>
</dbReference>
<dbReference type="InterPro" id="IPR036162">
    <property type="entry name" value="Resolvase-like_N_sf"/>
</dbReference>
<dbReference type="InterPro" id="IPR011109">
    <property type="entry name" value="DNA_bind_recombinase_dom"/>
</dbReference>
<accession>A0A0G1IU88</accession>
<evidence type="ECO:0000259" key="1">
    <source>
        <dbReference type="PROSITE" id="PS51737"/>
    </source>
</evidence>
<dbReference type="Pfam" id="PF07508">
    <property type="entry name" value="Recombinase"/>
    <property type="match status" value="1"/>
</dbReference>
<dbReference type="Proteomes" id="UP000033945">
    <property type="component" value="Unassembled WGS sequence"/>
</dbReference>
<dbReference type="SMART" id="SM00857">
    <property type="entry name" value="Resolvase"/>
    <property type="match status" value="1"/>
</dbReference>
<dbReference type="GO" id="GO:0003677">
    <property type="term" value="F:DNA binding"/>
    <property type="evidence" value="ECO:0007669"/>
    <property type="project" value="InterPro"/>
</dbReference>
<name>A0A0G1IU88_9BACT</name>
<dbReference type="PANTHER" id="PTHR30461:SF23">
    <property type="entry name" value="DNA RECOMBINASE-RELATED"/>
    <property type="match status" value="1"/>
</dbReference>
<dbReference type="AlphaFoldDB" id="A0A0G1IU88"/>
<dbReference type="Pfam" id="PF00239">
    <property type="entry name" value="Resolvase"/>
    <property type="match status" value="1"/>
</dbReference>
<dbReference type="Gene3D" id="3.90.1750.20">
    <property type="entry name" value="Putative Large Serine Recombinase, Chain B, Domain 2"/>
    <property type="match status" value="1"/>
</dbReference>
<dbReference type="Gene3D" id="3.40.50.1390">
    <property type="entry name" value="Resolvase, N-terminal catalytic domain"/>
    <property type="match status" value="1"/>
</dbReference>
<feature type="domain" description="Recombinase" evidence="1">
    <location>
        <begin position="159"/>
        <end position="281"/>
    </location>
</feature>
<reference evidence="2 3" key="1">
    <citation type="journal article" date="2015" name="Nature">
        <title>rRNA introns, odd ribosomes, and small enigmatic genomes across a large radiation of phyla.</title>
        <authorList>
            <person name="Brown C.T."/>
            <person name="Hug L.A."/>
            <person name="Thomas B.C."/>
            <person name="Sharon I."/>
            <person name="Castelle C.J."/>
            <person name="Singh A."/>
            <person name="Wilkins M.J."/>
            <person name="Williams K.H."/>
            <person name="Banfield J.F."/>
        </authorList>
    </citation>
    <scope>NUCLEOTIDE SEQUENCE [LARGE SCALE GENOMIC DNA]</scope>
</reference>
<dbReference type="EMBL" id="LCIT01000010">
    <property type="protein sequence ID" value="KKT62655.1"/>
    <property type="molecule type" value="Genomic_DNA"/>
</dbReference>
<proteinExistence type="predicted"/>
<comment type="caution">
    <text evidence="2">The sequence shown here is derived from an EMBL/GenBank/DDBJ whole genome shotgun (WGS) entry which is preliminary data.</text>
</comment>
<gene>
    <name evidence="2" type="ORF">UW55_C0010G0004</name>
</gene>
<evidence type="ECO:0000313" key="3">
    <source>
        <dbReference type="Proteomes" id="UP000033945"/>
    </source>
</evidence>
<organism evidence="2 3">
    <name type="scientific">Candidatus Giovannonibacteria bacterium GW2011_GWA2_44_26</name>
    <dbReference type="NCBI Taxonomy" id="1618648"/>
    <lineage>
        <taxon>Bacteria</taxon>
        <taxon>Candidatus Giovannoniibacteriota</taxon>
    </lineage>
</organism>
<dbReference type="InterPro" id="IPR050639">
    <property type="entry name" value="SSR_resolvase"/>
</dbReference>
<evidence type="ECO:0000313" key="2">
    <source>
        <dbReference type="EMBL" id="KKT62655.1"/>
    </source>
</evidence>
<dbReference type="CDD" id="cd00338">
    <property type="entry name" value="Ser_Recombinase"/>
    <property type="match status" value="1"/>
</dbReference>
<dbReference type="InterPro" id="IPR038109">
    <property type="entry name" value="DNA_bind_recomb_sf"/>
</dbReference>
<dbReference type="GO" id="GO:0000150">
    <property type="term" value="F:DNA strand exchange activity"/>
    <property type="evidence" value="ECO:0007669"/>
    <property type="project" value="InterPro"/>
</dbReference>
<sequence>METNLKYFIYARKSSEDSQRQIASVQDQINALATMAVRESLSVARLPFKEERSAKDPGRPIFNDVLDRIQAGEANALLCWDIDRLSRNPIDNGRLQWMLQKSVIKVIKTPGRAYYPEDAGLLMSIEGGRATDYVMRLSKNVKRGLNSKAMRGWRPSGGPIGYLNVGIEKGSKTIAIDPERFELVRKMWDLFLTGTYAVSKIREIAINDWHLTTLPHRKIGGKALSMSHMYNIFNDTFYYGCYPWTDPESGERKLIKGNHQPMITELEYRRAQVLLGKRGKPQPHTREFAFTGLMRCGECDSSITAEEKNQIICTACKHKFAYENKTTCPKCAADISEMSNPTILNYVYYHCTKKKDRDCSQKTVRLDDLEKQFNAILGDLTIDEDYLKLAIDYLNDKGRESGSEEKAMQVSLQSAYNNCETRLSNLSREFTSPLNSKYDLYTPEEFKKQKMELMTERERLAKEMGGTSEKFDRDLETTERVFVFCTFAQKHFNTPDLQKKRTIFGTIGSNLTLKDRKLSIERLHPYLLIENELKNQRSLLEGLEPEKEGYAERKEAAFAASIPDWLPE</sequence>
<dbReference type="PANTHER" id="PTHR30461">
    <property type="entry name" value="DNA-INVERTASE FROM LAMBDOID PROPHAGE"/>
    <property type="match status" value="1"/>
</dbReference>
<protein>
    <submittedName>
        <fullName evidence="2">Resolvase domain-containing protein</fullName>
    </submittedName>
</protein>
<dbReference type="PROSITE" id="PS51737">
    <property type="entry name" value="RECOMBINASE_DNA_BIND"/>
    <property type="match status" value="1"/>
</dbReference>